<feature type="transmembrane region" description="Helical" evidence="8">
    <location>
        <begin position="201"/>
        <end position="225"/>
    </location>
</feature>
<reference evidence="9 10" key="1">
    <citation type="submission" date="2019-03" db="EMBL/GenBank/DDBJ databases">
        <title>Diversity of the mouse oral microbiome.</title>
        <authorList>
            <person name="Joseph S."/>
            <person name="Aduse-Opoku J."/>
            <person name="Curtis M."/>
            <person name="Wade W."/>
            <person name="Hashim A."/>
        </authorList>
    </citation>
    <scope>NUCLEOTIDE SEQUENCE [LARGE SCALE GENOMIC DNA]</scope>
    <source>
        <strain evidence="10">irhom_31</strain>
    </source>
</reference>
<dbReference type="RefSeq" id="WP_135012898.1">
    <property type="nucleotide sequence ID" value="NZ_JADGLK010000022.1"/>
</dbReference>
<dbReference type="Gene3D" id="1.10.3470.10">
    <property type="entry name" value="ABC transporter involved in vitamin B12 uptake, BtuC"/>
    <property type="match status" value="1"/>
</dbReference>
<feature type="transmembrane region" description="Helical" evidence="8">
    <location>
        <begin position="245"/>
        <end position="274"/>
    </location>
</feature>
<evidence type="ECO:0000256" key="5">
    <source>
        <dbReference type="ARBA" id="ARBA00022692"/>
    </source>
</evidence>
<evidence type="ECO:0000313" key="10">
    <source>
        <dbReference type="Proteomes" id="UP000297951"/>
    </source>
</evidence>
<dbReference type="InterPro" id="IPR037294">
    <property type="entry name" value="ABC_BtuC-like"/>
</dbReference>
<gene>
    <name evidence="9" type="ORF">E4U03_07300</name>
</gene>
<keyword evidence="5 8" id="KW-0812">Transmembrane</keyword>
<keyword evidence="7 8" id="KW-0472">Membrane</keyword>
<evidence type="ECO:0000313" key="9">
    <source>
        <dbReference type="EMBL" id="TFU22119.1"/>
    </source>
</evidence>
<dbReference type="PANTHER" id="PTHR30472:SF1">
    <property type="entry name" value="FE(3+) DICITRATE TRANSPORT SYSTEM PERMEASE PROTEIN FECC-RELATED"/>
    <property type="match status" value="1"/>
</dbReference>
<proteinExistence type="inferred from homology"/>
<dbReference type="AlphaFoldDB" id="A0A4Y9F306"/>
<comment type="caution">
    <text evidence="9">The sequence shown here is derived from an EMBL/GenBank/DDBJ whole genome shotgun (WGS) entry which is preliminary data.</text>
</comment>
<evidence type="ECO:0000256" key="6">
    <source>
        <dbReference type="ARBA" id="ARBA00022989"/>
    </source>
</evidence>
<dbReference type="OrthoDB" id="9782305at2"/>
<dbReference type="Pfam" id="PF01032">
    <property type="entry name" value="FecCD"/>
    <property type="match status" value="1"/>
</dbReference>
<dbReference type="PANTHER" id="PTHR30472">
    <property type="entry name" value="FERRIC ENTEROBACTIN TRANSPORT SYSTEM PERMEASE PROTEIN"/>
    <property type="match status" value="1"/>
</dbReference>
<name>A0A4Y9F306_9MICC</name>
<comment type="similarity">
    <text evidence="2">Belongs to the binding-protein-dependent transport system permease family. FecCD subfamily.</text>
</comment>
<feature type="transmembrane region" description="Helical" evidence="8">
    <location>
        <begin position="127"/>
        <end position="147"/>
    </location>
</feature>
<protein>
    <submittedName>
        <fullName evidence="9">Iron ABC transporter permease</fullName>
    </submittedName>
</protein>
<evidence type="ECO:0000256" key="4">
    <source>
        <dbReference type="ARBA" id="ARBA00022475"/>
    </source>
</evidence>
<dbReference type="CDD" id="cd06550">
    <property type="entry name" value="TM_ABC_iron-siderophores_like"/>
    <property type="match status" value="1"/>
</dbReference>
<evidence type="ECO:0000256" key="3">
    <source>
        <dbReference type="ARBA" id="ARBA00022448"/>
    </source>
</evidence>
<dbReference type="InterPro" id="IPR000522">
    <property type="entry name" value="ABC_transptr_permease_BtuC"/>
</dbReference>
<keyword evidence="3" id="KW-0813">Transport</keyword>
<dbReference type="Proteomes" id="UP000297951">
    <property type="component" value="Unassembled WGS sequence"/>
</dbReference>
<evidence type="ECO:0000256" key="7">
    <source>
        <dbReference type="ARBA" id="ARBA00023136"/>
    </source>
</evidence>
<evidence type="ECO:0000256" key="1">
    <source>
        <dbReference type="ARBA" id="ARBA00004651"/>
    </source>
</evidence>
<keyword evidence="6 8" id="KW-1133">Transmembrane helix</keyword>
<feature type="transmembrane region" description="Helical" evidence="8">
    <location>
        <begin position="315"/>
        <end position="335"/>
    </location>
</feature>
<feature type="transmembrane region" description="Helical" evidence="8">
    <location>
        <begin position="74"/>
        <end position="91"/>
    </location>
</feature>
<dbReference type="EMBL" id="SPQC01000022">
    <property type="protein sequence ID" value="TFU22119.1"/>
    <property type="molecule type" value="Genomic_DNA"/>
</dbReference>
<accession>A0A4Y9F306</accession>
<dbReference type="FunFam" id="1.10.3470.10:FF:000001">
    <property type="entry name" value="Vitamin B12 ABC transporter permease BtuC"/>
    <property type="match status" value="1"/>
</dbReference>
<dbReference type="GO" id="GO:0005886">
    <property type="term" value="C:plasma membrane"/>
    <property type="evidence" value="ECO:0007669"/>
    <property type="project" value="UniProtKB-SubCell"/>
</dbReference>
<comment type="subcellular location">
    <subcellularLocation>
        <location evidence="1">Cell membrane</location>
        <topology evidence="1">Multi-pass membrane protein</topology>
    </subcellularLocation>
</comment>
<dbReference type="GO" id="GO:0033214">
    <property type="term" value="P:siderophore-iron import into cell"/>
    <property type="evidence" value="ECO:0007669"/>
    <property type="project" value="TreeGrafter"/>
</dbReference>
<feature type="transmembrane region" description="Helical" evidence="8">
    <location>
        <begin position="286"/>
        <end position="303"/>
    </location>
</feature>
<dbReference type="GO" id="GO:0022857">
    <property type="term" value="F:transmembrane transporter activity"/>
    <property type="evidence" value="ECO:0007669"/>
    <property type="project" value="InterPro"/>
</dbReference>
<evidence type="ECO:0000256" key="8">
    <source>
        <dbReference type="SAM" id="Phobius"/>
    </source>
</evidence>
<organism evidence="9 10">
    <name type="scientific">Rothia nasimurium</name>
    <dbReference type="NCBI Taxonomy" id="85336"/>
    <lineage>
        <taxon>Bacteria</taxon>
        <taxon>Bacillati</taxon>
        <taxon>Actinomycetota</taxon>
        <taxon>Actinomycetes</taxon>
        <taxon>Micrococcales</taxon>
        <taxon>Micrococcaceae</taxon>
        <taxon>Rothia</taxon>
    </lineage>
</organism>
<dbReference type="SUPFAM" id="SSF81345">
    <property type="entry name" value="ABC transporter involved in vitamin B12 uptake, BtuC"/>
    <property type="match status" value="1"/>
</dbReference>
<keyword evidence="4" id="KW-1003">Cell membrane</keyword>
<feature type="transmembrane region" description="Helical" evidence="8">
    <location>
        <begin position="159"/>
        <end position="180"/>
    </location>
</feature>
<evidence type="ECO:0000256" key="2">
    <source>
        <dbReference type="ARBA" id="ARBA00007935"/>
    </source>
</evidence>
<feature type="transmembrane region" description="Helical" evidence="8">
    <location>
        <begin position="103"/>
        <end position="122"/>
    </location>
</feature>
<feature type="transmembrane region" description="Helical" evidence="8">
    <location>
        <begin position="20"/>
        <end position="38"/>
    </location>
</feature>
<sequence length="343" mass="35308">MTTSPVRSPLREKALVSQRYLVLTVCAILLGLSLMLSLRFGSNSLESQDIWAALSGDSSSPAYTIVWEQRIPRTLLALVCGAALAVAGSLMQTLTRNPLADPGLLGVNAGASLAVVLAVVLLGPLPIVTLMGAAFIGALVSVGAVFTLGGAKGQSMSRFILAGVALAASLTAITQALLLANQTAYNEFRFWAAGSLEGRGYGVLLPTAVLVGLSLILGFCLIPALRTLALGAETALALGTSVQKIYALTLLTVSLLAAAATAAIGPIAFVGLAVPFILRSLLGNRVGWVTVGSLLAGPAWLIASDILARTIMAPAEIQVGIITTLLGGPLFLALMSRRKVREL</sequence>